<organism evidence="8 9">
    <name type="scientific">Algimonas porphyrae</name>
    <dbReference type="NCBI Taxonomy" id="1128113"/>
    <lineage>
        <taxon>Bacteria</taxon>
        <taxon>Pseudomonadati</taxon>
        <taxon>Pseudomonadota</taxon>
        <taxon>Alphaproteobacteria</taxon>
        <taxon>Maricaulales</taxon>
        <taxon>Robiginitomaculaceae</taxon>
        <taxon>Algimonas</taxon>
    </lineage>
</organism>
<dbReference type="InterPro" id="IPR036942">
    <property type="entry name" value="Beta-barrel_TonB_sf"/>
</dbReference>
<feature type="domain" description="TonB-dependent receptor plug" evidence="7">
    <location>
        <begin position="58"/>
        <end position="161"/>
    </location>
</feature>
<dbReference type="Proteomes" id="UP001161390">
    <property type="component" value="Unassembled WGS sequence"/>
</dbReference>
<evidence type="ECO:0000313" key="9">
    <source>
        <dbReference type="Proteomes" id="UP001161390"/>
    </source>
</evidence>
<gene>
    <name evidence="8" type="primary">malA</name>
    <name evidence="8" type="ORF">GCM10007854_27180</name>
</gene>
<evidence type="ECO:0000256" key="2">
    <source>
        <dbReference type="ARBA" id="ARBA00023136"/>
    </source>
</evidence>
<keyword evidence="3" id="KW-0998">Cell outer membrane</keyword>
<dbReference type="Pfam" id="PF00593">
    <property type="entry name" value="TonB_dep_Rec_b-barrel"/>
    <property type="match status" value="1"/>
</dbReference>
<dbReference type="InterPro" id="IPR037066">
    <property type="entry name" value="Plug_dom_sf"/>
</dbReference>
<dbReference type="InterPro" id="IPR012910">
    <property type="entry name" value="Plug_dom"/>
</dbReference>
<evidence type="ECO:0000259" key="7">
    <source>
        <dbReference type="Pfam" id="PF07715"/>
    </source>
</evidence>
<dbReference type="PANTHER" id="PTHR40980">
    <property type="entry name" value="PLUG DOMAIN-CONTAINING PROTEIN"/>
    <property type="match status" value="1"/>
</dbReference>
<feature type="chain" id="PRO_5046456508" evidence="5">
    <location>
        <begin position="30"/>
        <end position="919"/>
    </location>
</feature>
<feature type="domain" description="TonB-dependent receptor-like beta-barrel" evidence="6">
    <location>
        <begin position="422"/>
        <end position="879"/>
    </location>
</feature>
<dbReference type="InterPro" id="IPR010104">
    <property type="entry name" value="TonB_rcpt_bac"/>
</dbReference>
<evidence type="ECO:0000256" key="3">
    <source>
        <dbReference type="ARBA" id="ARBA00023237"/>
    </source>
</evidence>
<keyword evidence="8" id="KW-0675">Receptor</keyword>
<keyword evidence="2 4" id="KW-0472">Membrane</keyword>
<proteinExistence type="inferred from homology"/>
<keyword evidence="9" id="KW-1185">Reference proteome</keyword>
<comment type="subcellular location">
    <subcellularLocation>
        <location evidence="1 4">Cell outer membrane</location>
    </subcellularLocation>
</comment>
<dbReference type="SUPFAM" id="SSF56935">
    <property type="entry name" value="Porins"/>
    <property type="match status" value="1"/>
</dbReference>
<evidence type="ECO:0000259" key="6">
    <source>
        <dbReference type="Pfam" id="PF00593"/>
    </source>
</evidence>
<dbReference type="NCBIfam" id="TIGR01782">
    <property type="entry name" value="TonB-Xanth-Caul"/>
    <property type="match status" value="1"/>
</dbReference>
<evidence type="ECO:0000256" key="1">
    <source>
        <dbReference type="ARBA" id="ARBA00004442"/>
    </source>
</evidence>
<evidence type="ECO:0000256" key="5">
    <source>
        <dbReference type="SAM" id="SignalP"/>
    </source>
</evidence>
<dbReference type="Gene3D" id="2.40.170.20">
    <property type="entry name" value="TonB-dependent receptor, beta-barrel domain"/>
    <property type="match status" value="1"/>
</dbReference>
<feature type="signal peptide" evidence="5">
    <location>
        <begin position="1"/>
        <end position="29"/>
    </location>
</feature>
<sequence length="919" mass="98710">MTKSSTLEHKLLLGVASLAMLMSASPAFAQDTDILDDEEDVVVSTGIKSSIEESLSLKRNSSSIVEAITAEDIGKLPDVSIADSLARLPGVTAQRVRGRAQQISIRGLGPDFSIALLNGREVVSAGNNRGIEFDVFPSELIAQGVVYKTPDARLATTGVAGAVDLRTVRPLDYTSRQVNVSGKYVLNDNGQLNPDFADDGYRLFGSYIDQNAAGTLGWAIGITDQSNPTQYISRELKTNQFQTAQLADGTYYAADNPRSGVVSRNFERTSVAGTLEFEPDETFALVVDGFYSDFSDSGIFRGVETPIAGWSGASLVGSTGSGTFVDTAVYDPVGAILRTDTEGATAEIYSLGANLSVSLSERLRFTTDVATSRVDKNDIDYESYAGTAFQALFGPRNNDPGIRGALAYTTPSSGEYTINSEIDYSNPNSIVLTDPGGWGQAGFIKEPQIDDELNQLRLEAEYDLDRKFGFIDGIVAGVLVTDREKNFDSNEAFLRVTGRFTNGEAPLPNVVGATDTGSLNLPIVAYDPSSLLTDGTYFVDPAAGVQWTVQESITTAYALMEIETDLGAMPLRGNIGVQNVDVEQTSSTAAGALSDSYSDFLPSANFSLEFSDQTFLRLGAARSVTRPRMDQLRSGAALAQNNTACPDTNGDGVIDAVVPQFFNPSQNQTCFTFSGGNPFLRPFESTAFDVAVEKYFSEAGAITFALFTKDVADYVVNDFELIDGGAAVAPFLSGTAATTAGTSLIGVSGPVNVESATLQGFEAALRLPLDDIFAPLQGFGINAAYTYTDNELEFQGQEIPIPGYSKETFSGEVYYEQSGWRARVNTRYRSGFLAEIQEFDGSLNGQQALSEFIVDAQIGYEFQEGALEGFSINLEGYNLTDEPFRTENDLDGGGLGTDTFVSRHEDYGRTFNITVAKKF</sequence>
<protein>
    <submittedName>
        <fullName evidence="8">TonB-dependent receptor</fullName>
    </submittedName>
</protein>
<dbReference type="InterPro" id="IPR000531">
    <property type="entry name" value="Beta-barrel_TonB"/>
</dbReference>
<accession>A0ABQ5V2R4</accession>
<dbReference type="Pfam" id="PF07715">
    <property type="entry name" value="Plug"/>
    <property type="match status" value="1"/>
</dbReference>
<reference evidence="8" key="2">
    <citation type="submission" date="2023-01" db="EMBL/GenBank/DDBJ databases">
        <title>Draft genome sequence of Algimonas porphyrae strain NBRC 108216.</title>
        <authorList>
            <person name="Sun Q."/>
            <person name="Mori K."/>
        </authorList>
    </citation>
    <scope>NUCLEOTIDE SEQUENCE</scope>
    <source>
        <strain evidence="8">NBRC 108216</strain>
    </source>
</reference>
<evidence type="ECO:0000313" key="8">
    <source>
        <dbReference type="EMBL" id="GLQ21763.1"/>
    </source>
</evidence>
<evidence type="ECO:0000256" key="4">
    <source>
        <dbReference type="RuleBase" id="RU003357"/>
    </source>
</evidence>
<reference evidence="8" key="1">
    <citation type="journal article" date="2014" name="Int. J. Syst. Evol. Microbiol.">
        <title>Complete genome of a new Firmicutes species belonging to the dominant human colonic microbiota ('Ruminococcus bicirculans') reveals two chromosomes and a selective capacity to utilize plant glucans.</title>
        <authorList>
            <consortium name="NISC Comparative Sequencing Program"/>
            <person name="Wegmann U."/>
            <person name="Louis P."/>
            <person name="Goesmann A."/>
            <person name="Henrissat B."/>
            <person name="Duncan S.H."/>
            <person name="Flint H.J."/>
        </authorList>
    </citation>
    <scope>NUCLEOTIDE SEQUENCE</scope>
    <source>
        <strain evidence="8">NBRC 108216</strain>
    </source>
</reference>
<comment type="similarity">
    <text evidence="4">Belongs to the TonB-dependent receptor family.</text>
</comment>
<keyword evidence="4" id="KW-0798">TonB box</keyword>
<dbReference type="RefSeq" id="WP_284373664.1">
    <property type="nucleotide sequence ID" value="NZ_BSNJ01000006.1"/>
</dbReference>
<comment type="caution">
    <text evidence="8">The sequence shown here is derived from an EMBL/GenBank/DDBJ whole genome shotgun (WGS) entry which is preliminary data.</text>
</comment>
<keyword evidence="5" id="KW-0732">Signal</keyword>
<dbReference type="Gene3D" id="2.170.130.10">
    <property type="entry name" value="TonB-dependent receptor, plug domain"/>
    <property type="match status" value="1"/>
</dbReference>
<dbReference type="PANTHER" id="PTHR40980:SF3">
    <property type="entry name" value="TONB-DEPENDENT RECEPTOR-LIKE BETA-BARREL DOMAIN-CONTAINING PROTEIN"/>
    <property type="match status" value="1"/>
</dbReference>
<dbReference type="EMBL" id="BSNJ01000006">
    <property type="protein sequence ID" value="GLQ21763.1"/>
    <property type="molecule type" value="Genomic_DNA"/>
</dbReference>
<name>A0ABQ5V2R4_9PROT</name>